<dbReference type="STRING" id="429728.SAMN05216456_1693"/>
<reference evidence="1 2" key="1">
    <citation type="submission" date="2016-10" db="EMBL/GenBank/DDBJ databases">
        <authorList>
            <person name="de Groot N.N."/>
        </authorList>
    </citation>
    <scope>NUCLEOTIDE SEQUENCE [LARGE SCALE GENOMIC DNA]</scope>
    <source>
        <strain evidence="1 2">IPL20</strain>
    </source>
</reference>
<sequence>MSLCQLGHPQGQRPRNRKKIIERRQEDAANGNAEIIDLVFEPLDRKLGPCSAVLEFSPNAAHIGHLAADQPKGLFQKVDIAKQGDQRLRFVTEKIGNGSSLRFRRQPADRIDDLERCADGIFLHGRGDFRRIHAEPFEGFLLSCGGRRSFGQRPTHIAERRSRHIRLSASTDHGRTEGQGLFLAETKELALNGDFLGECDQVGRRRSRVVRDMIDGVRILLRFFHRHPERRLQLGQILAGLSA</sequence>
<dbReference type="AlphaFoldDB" id="A0A1I7ND11"/>
<gene>
    <name evidence="1" type="ORF">SAMN05216456_1693</name>
</gene>
<dbReference type="EMBL" id="FPCK01000001">
    <property type="protein sequence ID" value="SFV32567.1"/>
    <property type="molecule type" value="Genomic_DNA"/>
</dbReference>
<organism evidence="1 2">
    <name type="scientific">Devosia crocina</name>
    <dbReference type="NCBI Taxonomy" id="429728"/>
    <lineage>
        <taxon>Bacteria</taxon>
        <taxon>Pseudomonadati</taxon>
        <taxon>Pseudomonadota</taxon>
        <taxon>Alphaproteobacteria</taxon>
        <taxon>Hyphomicrobiales</taxon>
        <taxon>Devosiaceae</taxon>
        <taxon>Devosia</taxon>
    </lineage>
</organism>
<evidence type="ECO:0000313" key="1">
    <source>
        <dbReference type="EMBL" id="SFV32567.1"/>
    </source>
</evidence>
<accession>A0A1I7ND11</accession>
<evidence type="ECO:0000313" key="2">
    <source>
        <dbReference type="Proteomes" id="UP000199074"/>
    </source>
</evidence>
<keyword evidence="2" id="KW-1185">Reference proteome</keyword>
<proteinExistence type="predicted"/>
<protein>
    <submittedName>
        <fullName evidence="1">Uncharacterized protein</fullName>
    </submittedName>
</protein>
<name>A0A1I7ND11_9HYPH</name>
<dbReference type="Proteomes" id="UP000199074">
    <property type="component" value="Unassembled WGS sequence"/>
</dbReference>